<evidence type="ECO:0000259" key="4">
    <source>
        <dbReference type="PROSITE" id="PS50995"/>
    </source>
</evidence>
<dbReference type="SUPFAM" id="SSF46785">
    <property type="entry name" value="Winged helix' DNA-binding domain"/>
    <property type="match status" value="1"/>
</dbReference>
<dbReference type="Gene3D" id="1.10.10.10">
    <property type="entry name" value="Winged helix-like DNA-binding domain superfamily/Winged helix DNA-binding domain"/>
    <property type="match status" value="1"/>
</dbReference>
<accession>A0ABN6RT33</accession>
<organism evidence="5 6">
    <name type="scientific">Pseudodesulfovibrio portus</name>
    <dbReference type="NCBI Taxonomy" id="231439"/>
    <lineage>
        <taxon>Bacteria</taxon>
        <taxon>Pseudomonadati</taxon>
        <taxon>Thermodesulfobacteriota</taxon>
        <taxon>Desulfovibrionia</taxon>
        <taxon>Desulfovibrionales</taxon>
        <taxon>Desulfovibrionaceae</taxon>
    </lineage>
</organism>
<reference evidence="5" key="1">
    <citation type="submission" date="2022-08" db="EMBL/GenBank/DDBJ databases">
        <title>Genome Sequence of the sulphate-reducing bacterium, Pseudodesulfovibrio portus JCM14722.</title>
        <authorList>
            <person name="Kondo R."/>
            <person name="Kataoka T."/>
        </authorList>
    </citation>
    <scope>NUCLEOTIDE SEQUENCE</scope>
    <source>
        <strain evidence="5">JCM 14722</strain>
    </source>
</reference>
<proteinExistence type="predicted"/>
<dbReference type="InterPro" id="IPR036388">
    <property type="entry name" value="WH-like_DNA-bd_sf"/>
</dbReference>
<dbReference type="Pfam" id="PF01047">
    <property type="entry name" value="MarR"/>
    <property type="match status" value="1"/>
</dbReference>
<evidence type="ECO:0000313" key="5">
    <source>
        <dbReference type="EMBL" id="BDQ34257.1"/>
    </source>
</evidence>
<dbReference type="Proteomes" id="UP001061361">
    <property type="component" value="Chromosome"/>
</dbReference>
<dbReference type="PRINTS" id="PR00598">
    <property type="entry name" value="HTHMARR"/>
</dbReference>
<evidence type="ECO:0000256" key="3">
    <source>
        <dbReference type="ARBA" id="ARBA00023163"/>
    </source>
</evidence>
<name>A0ABN6RT33_9BACT</name>
<sequence>MLNDQDKKFYAHLSRMQRLYARSLAKRLASHGVKPGYIDILDRLWQRDNVTQKALHSTLDIEQATLSNTLKRMERDNILSRVRNPQDRRMTYIVLTEHGRGLHKVVNASLDDVQATATTGLTVNDRRYFYRILRQMTEHLEADLDETALILVDEVQE</sequence>
<dbReference type="PANTHER" id="PTHR42756:SF1">
    <property type="entry name" value="TRANSCRIPTIONAL REPRESSOR OF EMRAB OPERON"/>
    <property type="match status" value="1"/>
</dbReference>
<evidence type="ECO:0000256" key="1">
    <source>
        <dbReference type="ARBA" id="ARBA00023015"/>
    </source>
</evidence>
<keyword evidence="2" id="KW-0238">DNA-binding</keyword>
<evidence type="ECO:0000256" key="2">
    <source>
        <dbReference type="ARBA" id="ARBA00023125"/>
    </source>
</evidence>
<evidence type="ECO:0000313" key="6">
    <source>
        <dbReference type="Proteomes" id="UP001061361"/>
    </source>
</evidence>
<dbReference type="PANTHER" id="PTHR42756">
    <property type="entry name" value="TRANSCRIPTIONAL REGULATOR, MARR"/>
    <property type="match status" value="1"/>
</dbReference>
<protein>
    <submittedName>
        <fullName evidence="5">MarR family transcriptional regulator</fullName>
    </submittedName>
</protein>
<dbReference type="SMART" id="SM00347">
    <property type="entry name" value="HTH_MARR"/>
    <property type="match status" value="1"/>
</dbReference>
<feature type="domain" description="HTH marR-type" evidence="4">
    <location>
        <begin position="6"/>
        <end position="138"/>
    </location>
</feature>
<dbReference type="EMBL" id="AP026708">
    <property type="protein sequence ID" value="BDQ34257.1"/>
    <property type="molecule type" value="Genomic_DNA"/>
</dbReference>
<keyword evidence="3" id="KW-0804">Transcription</keyword>
<dbReference type="PROSITE" id="PS50995">
    <property type="entry name" value="HTH_MARR_2"/>
    <property type="match status" value="1"/>
</dbReference>
<keyword evidence="6" id="KW-1185">Reference proteome</keyword>
<keyword evidence="1" id="KW-0805">Transcription regulation</keyword>
<gene>
    <name evidence="5" type="ORF">JCM14722_17990</name>
</gene>
<dbReference type="InterPro" id="IPR000835">
    <property type="entry name" value="HTH_MarR-typ"/>
</dbReference>
<dbReference type="InterPro" id="IPR036390">
    <property type="entry name" value="WH_DNA-bd_sf"/>
</dbReference>
<dbReference type="RefSeq" id="WP_264981157.1">
    <property type="nucleotide sequence ID" value="NZ_AP026708.1"/>
</dbReference>